<proteinExistence type="predicted"/>
<dbReference type="EMBL" id="QGNW01002297">
    <property type="protein sequence ID" value="RVW21359.1"/>
    <property type="molecule type" value="Genomic_DNA"/>
</dbReference>
<dbReference type="Pfam" id="PF13960">
    <property type="entry name" value="DUF4218"/>
    <property type="match status" value="1"/>
</dbReference>
<comment type="caution">
    <text evidence="2">The sequence shown here is derived from an EMBL/GenBank/DDBJ whole genome shotgun (WGS) entry which is preliminary data.</text>
</comment>
<name>A0A438CDT6_VITVI</name>
<organism evidence="2 3">
    <name type="scientific">Vitis vinifera</name>
    <name type="common">Grape</name>
    <dbReference type="NCBI Taxonomy" id="29760"/>
    <lineage>
        <taxon>Eukaryota</taxon>
        <taxon>Viridiplantae</taxon>
        <taxon>Streptophyta</taxon>
        <taxon>Embryophyta</taxon>
        <taxon>Tracheophyta</taxon>
        <taxon>Spermatophyta</taxon>
        <taxon>Magnoliopsida</taxon>
        <taxon>eudicotyledons</taxon>
        <taxon>Gunneridae</taxon>
        <taxon>Pentapetalae</taxon>
        <taxon>rosids</taxon>
        <taxon>Vitales</taxon>
        <taxon>Vitaceae</taxon>
        <taxon>Viteae</taxon>
        <taxon>Vitis</taxon>
    </lineage>
</organism>
<evidence type="ECO:0000313" key="3">
    <source>
        <dbReference type="Proteomes" id="UP000288805"/>
    </source>
</evidence>
<reference evidence="2 3" key="1">
    <citation type="journal article" date="2018" name="PLoS Genet.">
        <title>Population sequencing reveals clonal diversity and ancestral inbreeding in the grapevine cultivar Chardonnay.</title>
        <authorList>
            <person name="Roach M.J."/>
            <person name="Johnson D.L."/>
            <person name="Bohlmann J."/>
            <person name="van Vuuren H.J."/>
            <person name="Jones S.J."/>
            <person name="Pretorius I.S."/>
            <person name="Schmidt S.A."/>
            <person name="Borneman A.R."/>
        </authorList>
    </citation>
    <scope>NUCLEOTIDE SEQUENCE [LARGE SCALE GENOMIC DNA]</scope>
    <source>
        <strain evidence="3">cv. Chardonnay</strain>
        <tissue evidence="2">Leaf</tissue>
    </source>
</reference>
<evidence type="ECO:0000259" key="1">
    <source>
        <dbReference type="Pfam" id="PF13960"/>
    </source>
</evidence>
<protein>
    <recommendedName>
        <fullName evidence="1">DUF4218 domain-containing protein</fullName>
    </recommendedName>
</protein>
<accession>A0A438CDT6</accession>
<sequence length="179" mass="20578">MVHLVKEVRLGGPVYLKWIYPFERFMKVLKGYVEVAIGNEEPISKILKWIAYGPSHYVFKYHGYVINGCHYHTKERDDLRVTQNSGVSIVATTMQIASAKDKNPVFDELDPRWSVVLSIPQQDFLEMDEGDDVMDNSIEHHLTISSLPQVESFDAMDDSDAIFMRGVCEGIWVENKSYM</sequence>
<dbReference type="Proteomes" id="UP000288805">
    <property type="component" value="Unassembled WGS sequence"/>
</dbReference>
<dbReference type="PANTHER" id="PTHR48258">
    <property type="entry name" value="DUF4218 DOMAIN-CONTAINING PROTEIN-RELATED"/>
    <property type="match status" value="1"/>
</dbReference>
<gene>
    <name evidence="2" type="ORF">CK203_106323</name>
</gene>
<dbReference type="AlphaFoldDB" id="A0A438CDT6"/>
<dbReference type="InterPro" id="IPR025452">
    <property type="entry name" value="DUF4218"/>
</dbReference>
<evidence type="ECO:0000313" key="2">
    <source>
        <dbReference type="EMBL" id="RVW21359.1"/>
    </source>
</evidence>
<feature type="domain" description="DUF4218" evidence="1">
    <location>
        <begin position="1"/>
        <end position="35"/>
    </location>
</feature>